<evidence type="ECO:0000256" key="1">
    <source>
        <dbReference type="SAM" id="Coils"/>
    </source>
</evidence>
<evidence type="ECO:0000256" key="2">
    <source>
        <dbReference type="SAM" id="Phobius"/>
    </source>
</evidence>
<sequence>MYERGKMEERNENKAGLYRVLVCLISFVGIVLVLGSIYQLLLLRKNYLMFHNPYLLDIVPIFIGAIIIGVLLLVGAIKLYHHLLPNERDIEKRQKAKVLKEQKAESEAQKLQAERIRLAAERTAAFEKEMEKERQENLKRVSLQGDQGGGRQYEDEQARAARLSHVHGEDEAIEIVFFKGPFIELYVAIFVGIGIMIASAFLMYNYVTQFDALSSGMQSEKGTSIYYWKIAGFVVLFWIGVFFWLLGKTYDYMVSTSCIAKYLGRIYLVGSKKAIAHEENGRRFIKSAGTVGKAIDAAATKIEKDEARKAILLEFKDPNFPELAKRIITAAEYHKYLGAYELASYKHLAKTLKKYLMYLYNKSKC</sequence>
<reference evidence="3" key="1">
    <citation type="submission" date="2017-10" db="EMBL/GenBank/DDBJ databases">
        <title>Resolving the taxonomy of Roseburia spp., Eubacterium rectale and Agathobacter spp. through phylogenomic analysis.</title>
        <authorList>
            <person name="Sheridan P.O."/>
            <person name="Walker A.W."/>
            <person name="Duncan S.H."/>
            <person name="Scott K.P."/>
            <person name="Toole P.W.O."/>
            <person name="Luis P."/>
            <person name="Flint H.J."/>
        </authorList>
    </citation>
    <scope>NUCLEOTIDE SEQUENCE [LARGE SCALE GENOMIC DNA]</scope>
    <source>
        <strain evidence="3">JK10</strain>
    </source>
</reference>
<accession>A0A2G3EBF1</accession>
<feature type="coiled-coil region" evidence="1">
    <location>
        <begin position="96"/>
        <end position="136"/>
    </location>
</feature>
<organism evidence="3 4">
    <name type="scientific">Pseudobutyrivibrio ruminis</name>
    <dbReference type="NCBI Taxonomy" id="46206"/>
    <lineage>
        <taxon>Bacteria</taxon>
        <taxon>Bacillati</taxon>
        <taxon>Bacillota</taxon>
        <taxon>Clostridia</taxon>
        <taxon>Lachnospirales</taxon>
        <taxon>Lachnospiraceae</taxon>
        <taxon>Pseudobutyrivibrio</taxon>
    </lineage>
</organism>
<feature type="transmembrane region" description="Helical" evidence="2">
    <location>
        <begin position="185"/>
        <end position="206"/>
    </location>
</feature>
<keyword evidence="4" id="KW-1185">Reference proteome</keyword>
<dbReference type="Proteomes" id="UP000224317">
    <property type="component" value="Unassembled WGS sequence"/>
</dbReference>
<dbReference type="EMBL" id="PDYH01000018">
    <property type="protein sequence ID" value="PHU40550.1"/>
    <property type="molecule type" value="Genomic_DNA"/>
</dbReference>
<gene>
    <name evidence="3" type="ORF">CSX00_05795</name>
</gene>
<keyword evidence="1" id="KW-0175">Coiled coil</keyword>
<evidence type="ECO:0000313" key="3">
    <source>
        <dbReference type="EMBL" id="PHU40550.1"/>
    </source>
</evidence>
<keyword evidence="2" id="KW-1133">Transmembrane helix</keyword>
<feature type="transmembrane region" description="Helical" evidence="2">
    <location>
        <begin position="226"/>
        <end position="246"/>
    </location>
</feature>
<dbReference type="RefSeq" id="WP_099413104.1">
    <property type="nucleotide sequence ID" value="NZ_PDYH01000018.1"/>
</dbReference>
<keyword evidence="2" id="KW-0472">Membrane</keyword>
<feature type="transmembrane region" description="Helical" evidence="2">
    <location>
        <begin position="20"/>
        <end position="41"/>
    </location>
</feature>
<dbReference type="AlphaFoldDB" id="A0A2G3EBF1"/>
<protein>
    <submittedName>
        <fullName evidence="3">Uncharacterized protein</fullName>
    </submittedName>
</protein>
<feature type="transmembrane region" description="Helical" evidence="2">
    <location>
        <begin position="61"/>
        <end position="80"/>
    </location>
</feature>
<evidence type="ECO:0000313" key="4">
    <source>
        <dbReference type="Proteomes" id="UP000224317"/>
    </source>
</evidence>
<keyword evidence="2" id="KW-0812">Transmembrane</keyword>
<name>A0A2G3EBF1_9FIRM</name>
<comment type="caution">
    <text evidence="3">The sequence shown here is derived from an EMBL/GenBank/DDBJ whole genome shotgun (WGS) entry which is preliminary data.</text>
</comment>
<proteinExistence type="predicted"/>